<evidence type="ECO:0000259" key="1">
    <source>
        <dbReference type="Pfam" id="PF21777"/>
    </source>
</evidence>
<dbReference type="Pfam" id="PF21777">
    <property type="entry name" value="SDR-like"/>
    <property type="match status" value="1"/>
</dbReference>
<gene>
    <name evidence="2" type="ORF">GCM10008023_11510</name>
</gene>
<keyword evidence="3" id="KW-1185">Reference proteome</keyword>
<feature type="domain" description="Short chain dehydrogenase-like proteobacteria" evidence="1">
    <location>
        <begin position="22"/>
        <end position="104"/>
    </location>
</feature>
<accession>A0ABQ3LDD5</accession>
<sequence>MRAALAAALGTRSALVFGDDRDAVAAVRTVPRESGMILLVIDARVAALDRAMLLAAVTPLAVELAPHTRLAALDVAADANCDAVVAAADYLVSAHSTTGQVLEVR</sequence>
<proteinExistence type="predicted"/>
<dbReference type="Proteomes" id="UP000652430">
    <property type="component" value="Unassembled WGS sequence"/>
</dbReference>
<name>A0ABQ3LDD5_9SPHN</name>
<protein>
    <recommendedName>
        <fullName evidence="1">Short chain dehydrogenase-like proteobacteria domain-containing protein</fullName>
    </recommendedName>
</protein>
<dbReference type="EMBL" id="BNAQ01000001">
    <property type="protein sequence ID" value="GHH11912.1"/>
    <property type="molecule type" value="Genomic_DNA"/>
</dbReference>
<comment type="caution">
    <text evidence="2">The sequence shown here is derived from an EMBL/GenBank/DDBJ whole genome shotgun (WGS) entry which is preliminary data.</text>
</comment>
<evidence type="ECO:0000313" key="2">
    <source>
        <dbReference type="EMBL" id="GHH11912.1"/>
    </source>
</evidence>
<evidence type="ECO:0000313" key="3">
    <source>
        <dbReference type="Proteomes" id="UP000652430"/>
    </source>
</evidence>
<dbReference type="InterPro" id="IPR048623">
    <property type="entry name" value="SDR-like_proteobact"/>
</dbReference>
<reference evidence="3" key="1">
    <citation type="journal article" date="2019" name="Int. J. Syst. Evol. Microbiol.">
        <title>The Global Catalogue of Microorganisms (GCM) 10K type strain sequencing project: providing services to taxonomists for standard genome sequencing and annotation.</title>
        <authorList>
            <consortium name="The Broad Institute Genomics Platform"/>
            <consortium name="The Broad Institute Genome Sequencing Center for Infectious Disease"/>
            <person name="Wu L."/>
            <person name="Ma J."/>
        </authorList>
    </citation>
    <scope>NUCLEOTIDE SEQUENCE [LARGE SCALE GENOMIC DNA]</scope>
    <source>
        <strain evidence="3">CGMCC 1.8957</strain>
    </source>
</reference>
<dbReference type="RefSeq" id="WP_189675412.1">
    <property type="nucleotide sequence ID" value="NZ_BNAQ01000001.1"/>
</dbReference>
<organism evidence="2 3">
    <name type="scientific">Sphingomonas glacialis</name>
    <dbReference type="NCBI Taxonomy" id="658225"/>
    <lineage>
        <taxon>Bacteria</taxon>
        <taxon>Pseudomonadati</taxon>
        <taxon>Pseudomonadota</taxon>
        <taxon>Alphaproteobacteria</taxon>
        <taxon>Sphingomonadales</taxon>
        <taxon>Sphingomonadaceae</taxon>
        <taxon>Sphingomonas</taxon>
    </lineage>
</organism>